<reference evidence="1" key="1">
    <citation type="journal article" date="2021" name="PeerJ">
        <title>Extensive microbial diversity within the chicken gut microbiome revealed by metagenomics and culture.</title>
        <authorList>
            <person name="Gilroy R."/>
            <person name="Ravi A."/>
            <person name="Getino M."/>
            <person name="Pursley I."/>
            <person name="Horton D.L."/>
            <person name="Alikhan N.F."/>
            <person name="Baker D."/>
            <person name="Gharbi K."/>
            <person name="Hall N."/>
            <person name="Watson M."/>
            <person name="Adriaenssens E.M."/>
            <person name="Foster-Nyarko E."/>
            <person name="Jarju S."/>
            <person name="Secka A."/>
            <person name="Antonio M."/>
            <person name="Oren A."/>
            <person name="Chaudhuri R.R."/>
            <person name="La Ragione R."/>
            <person name="Hildebrand F."/>
            <person name="Pallen M.J."/>
        </authorList>
    </citation>
    <scope>NUCLEOTIDE SEQUENCE</scope>
    <source>
        <strain evidence="1">5134</strain>
    </source>
</reference>
<dbReference type="InterPro" id="IPR013783">
    <property type="entry name" value="Ig-like_fold"/>
</dbReference>
<proteinExistence type="predicted"/>
<organism evidence="1 2">
    <name type="scientific">Candidatus Alistipes intestinigallinarum</name>
    <dbReference type="NCBI Taxonomy" id="2838440"/>
    <lineage>
        <taxon>Bacteria</taxon>
        <taxon>Pseudomonadati</taxon>
        <taxon>Bacteroidota</taxon>
        <taxon>Bacteroidia</taxon>
        <taxon>Bacteroidales</taxon>
        <taxon>Rikenellaceae</taxon>
        <taxon>Alistipes</taxon>
    </lineage>
</organism>
<comment type="caution">
    <text evidence="1">The sequence shown here is derived from an EMBL/GenBank/DDBJ whole genome shotgun (WGS) entry which is preliminary data.</text>
</comment>
<gene>
    <name evidence="1" type="ORF">H9828_10075</name>
</gene>
<dbReference type="InterPro" id="IPR011467">
    <property type="entry name" value="DUF1573"/>
</dbReference>
<reference evidence="1" key="2">
    <citation type="submission" date="2021-04" db="EMBL/GenBank/DDBJ databases">
        <authorList>
            <person name="Gilroy R."/>
        </authorList>
    </citation>
    <scope>NUCLEOTIDE SEQUENCE</scope>
    <source>
        <strain evidence="1">5134</strain>
    </source>
</reference>
<protein>
    <submittedName>
        <fullName evidence="1">DUF1573 domain-containing protein</fullName>
    </submittedName>
</protein>
<evidence type="ECO:0000313" key="2">
    <source>
        <dbReference type="Proteomes" id="UP000886844"/>
    </source>
</evidence>
<accession>A0A9D1Z1I1</accession>
<dbReference type="EMBL" id="DXDA01000079">
    <property type="protein sequence ID" value="HIY69749.1"/>
    <property type="molecule type" value="Genomic_DNA"/>
</dbReference>
<dbReference type="Pfam" id="PF07610">
    <property type="entry name" value="DUF1573"/>
    <property type="match status" value="1"/>
</dbReference>
<sequence>MSRRRPCRFINPGSLAGVFLALLTACGGRAPRPVESTAPKGRIIAITDSTIRHGGTDTVRFGHLGSGEIAVQRVWIENASAKPVVILSVQRSCGCTSLDVDKQPLAPGETRKLEITFDSRGEYGWQLKNLDLILAGAPKPLRLFVEADVE</sequence>
<dbReference type="AlphaFoldDB" id="A0A9D1Z1I1"/>
<dbReference type="Proteomes" id="UP000886844">
    <property type="component" value="Unassembled WGS sequence"/>
</dbReference>
<dbReference type="PROSITE" id="PS51257">
    <property type="entry name" value="PROKAR_LIPOPROTEIN"/>
    <property type="match status" value="1"/>
</dbReference>
<name>A0A9D1Z1I1_9BACT</name>
<dbReference type="Gene3D" id="2.60.40.10">
    <property type="entry name" value="Immunoglobulins"/>
    <property type="match status" value="1"/>
</dbReference>
<evidence type="ECO:0000313" key="1">
    <source>
        <dbReference type="EMBL" id="HIY69749.1"/>
    </source>
</evidence>